<dbReference type="EMBL" id="CP046052">
    <property type="protein sequence ID" value="QGM45378.1"/>
    <property type="molecule type" value="Genomic_DNA"/>
</dbReference>
<proteinExistence type="predicted"/>
<name>A0A6B8KFR4_9HYPH</name>
<evidence type="ECO:0000313" key="2">
    <source>
        <dbReference type="Proteomes" id="UP000309061"/>
    </source>
</evidence>
<dbReference type="AlphaFoldDB" id="A0A6B8KFR4"/>
<dbReference type="RefSeq" id="WP_136495661.1">
    <property type="nucleotide sequence ID" value="NZ_CP046052.1"/>
</dbReference>
<reference evidence="1 2" key="1">
    <citation type="submission" date="2019-11" db="EMBL/GenBank/DDBJ databases">
        <title>The genome sequence of Methylocystis heyeri.</title>
        <authorList>
            <person name="Oshkin I.Y."/>
            <person name="Miroshnikov K."/>
            <person name="Dedysh S.N."/>
        </authorList>
    </citation>
    <scope>NUCLEOTIDE SEQUENCE [LARGE SCALE GENOMIC DNA]</scope>
    <source>
        <strain evidence="1 2">H2</strain>
    </source>
</reference>
<dbReference type="KEGG" id="mhey:H2LOC_006515"/>
<evidence type="ECO:0000313" key="1">
    <source>
        <dbReference type="EMBL" id="QGM45378.1"/>
    </source>
</evidence>
<keyword evidence="2" id="KW-1185">Reference proteome</keyword>
<protein>
    <submittedName>
        <fullName evidence="1">Uncharacterized protein</fullName>
    </submittedName>
</protein>
<organism evidence="1 2">
    <name type="scientific">Methylocystis heyeri</name>
    <dbReference type="NCBI Taxonomy" id="391905"/>
    <lineage>
        <taxon>Bacteria</taxon>
        <taxon>Pseudomonadati</taxon>
        <taxon>Pseudomonadota</taxon>
        <taxon>Alphaproteobacteria</taxon>
        <taxon>Hyphomicrobiales</taxon>
        <taxon>Methylocystaceae</taxon>
        <taxon>Methylocystis</taxon>
    </lineage>
</organism>
<accession>A0A6B8KFR4</accession>
<gene>
    <name evidence="1" type="ORF">H2LOC_006515</name>
</gene>
<sequence>MPQQFVTEFQELSPESPEHDLMARLYREIGLSAVAAALGILNSPQDEDRERAREFQTPAFLTEESLAA</sequence>
<dbReference type="OrthoDB" id="8454372at2"/>
<dbReference type="Proteomes" id="UP000309061">
    <property type="component" value="Chromosome"/>
</dbReference>